<name>A0A9N9IEK0_9GLOM</name>
<comment type="caution">
    <text evidence="1">The sequence shown here is derived from an EMBL/GenBank/DDBJ whole genome shotgun (WGS) entry which is preliminary data.</text>
</comment>
<sequence>MFLQALGLRHIRRGFDTCHTAPWRIQYQPDTESTSKFFELVHIADLIQQMVEICYDEEMSDKPDFFNICIKEKKTFEKNLDESVLIDHVEFVLSRSEEFNPPINTPLDLKPTK</sequence>
<proteinExistence type="predicted"/>
<dbReference type="EMBL" id="CAJVPY010011971">
    <property type="protein sequence ID" value="CAG8730926.1"/>
    <property type="molecule type" value="Genomic_DNA"/>
</dbReference>
<accession>A0A9N9IEK0</accession>
<dbReference type="AlphaFoldDB" id="A0A9N9IEK0"/>
<feature type="non-terminal residue" evidence="1">
    <location>
        <position position="1"/>
    </location>
</feature>
<evidence type="ECO:0000313" key="2">
    <source>
        <dbReference type="Proteomes" id="UP000789405"/>
    </source>
</evidence>
<protein>
    <submittedName>
        <fullName evidence="1">8456_t:CDS:1</fullName>
    </submittedName>
</protein>
<dbReference type="OrthoDB" id="5554140at2759"/>
<keyword evidence="2" id="KW-1185">Reference proteome</keyword>
<gene>
    <name evidence="1" type="ORF">DERYTH_LOCUS15111</name>
</gene>
<organism evidence="1 2">
    <name type="scientific">Dentiscutata erythropus</name>
    <dbReference type="NCBI Taxonomy" id="1348616"/>
    <lineage>
        <taxon>Eukaryota</taxon>
        <taxon>Fungi</taxon>
        <taxon>Fungi incertae sedis</taxon>
        <taxon>Mucoromycota</taxon>
        <taxon>Glomeromycotina</taxon>
        <taxon>Glomeromycetes</taxon>
        <taxon>Diversisporales</taxon>
        <taxon>Gigasporaceae</taxon>
        <taxon>Dentiscutata</taxon>
    </lineage>
</organism>
<evidence type="ECO:0000313" key="1">
    <source>
        <dbReference type="EMBL" id="CAG8730926.1"/>
    </source>
</evidence>
<dbReference type="Proteomes" id="UP000789405">
    <property type="component" value="Unassembled WGS sequence"/>
</dbReference>
<reference evidence="1" key="1">
    <citation type="submission" date="2021-06" db="EMBL/GenBank/DDBJ databases">
        <authorList>
            <person name="Kallberg Y."/>
            <person name="Tangrot J."/>
            <person name="Rosling A."/>
        </authorList>
    </citation>
    <scope>NUCLEOTIDE SEQUENCE</scope>
    <source>
        <strain evidence="1">MA453B</strain>
    </source>
</reference>